<keyword evidence="3" id="KW-0731">Sigma factor</keyword>
<proteinExistence type="inferred from homology"/>
<sequence>MVAPVTGDEATLARLMRAAQAGDRRAYTALLEEVARWLRRYFRRRIAPERIDDLVQDVLVSLHTKRATYDPARAFFPWLAAIARYRWLDHLRADYRGRTSELREDSAAEDSDEDVVIARVSLDRLFEKLPPTQAEVIELVRIEGCSIAEASERTGQSQSLVKVNIHRGLKKLSALVEKAN</sequence>
<dbReference type="Gene3D" id="1.10.1740.10">
    <property type="match status" value="1"/>
</dbReference>
<dbReference type="InterPro" id="IPR013324">
    <property type="entry name" value="RNA_pol_sigma_r3/r4-like"/>
</dbReference>
<dbReference type="InterPro" id="IPR014284">
    <property type="entry name" value="RNA_pol_sigma-70_dom"/>
</dbReference>
<dbReference type="InterPro" id="IPR007627">
    <property type="entry name" value="RNA_pol_sigma70_r2"/>
</dbReference>
<dbReference type="PANTHER" id="PTHR43133">
    <property type="entry name" value="RNA POLYMERASE ECF-TYPE SIGMA FACTO"/>
    <property type="match status" value="1"/>
</dbReference>
<dbReference type="AlphaFoldDB" id="A0A916YBZ4"/>
<evidence type="ECO:0000313" key="9">
    <source>
        <dbReference type="Proteomes" id="UP000598997"/>
    </source>
</evidence>
<evidence type="ECO:0000256" key="4">
    <source>
        <dbReference type="ARBA" id="ARBA00023125"/>
    </source>
</evidence>
<dbReference type="Gene3D" id="1.10.10.10">
    <property type="entry name" value="Winged helix-like DNA-binding domain superfamily/Winged helix DNA-binding domain"/>
    <property type="match status" value="1"/>
</dbReference>
<dbReference type="Proteomes" id="UP000598997">
    <property type="component" value="Unassembled WGS sequence"/>
</dbReference>
<gene>
    <name evidence="8" type="ORF">GCM10010989_09730</name>
</gene>
<protein>
    <submittedName>
        <fullName evidence="8">DNA-directed RNA polymerase sigma-70 factor</fullName>
    </submittedName>
</protein>
<dbReference type="GO" id="GO:0016987">
    <property type="term" value="F:sigma factor activity"/>
    <property type="evidence" value="ECO:0007669"/>
    <property type="project" value="UniProtKB-KW"/>
</dbReference>
<evidence type="ECO:0000259" key="7">
    <source>
        <dbReference type="Pfam" id="PF08281"/>
    </source>
</evidence>
<evidence type="ECO:0000256" key="3">
    <source>
        <dbReference type="ARBA" id="ARBA00023082"/>
    </source>
</evidence>
<evidence type="ECO:0000259" key="6">
    <source>
        <dbReference type="Pfam" id="PF04542"/>
    </source>
</evidence>
<dbReference type="NCBIfam" id="TIGR02937">
    <property type="entry name" value="sigma70-ECF"/>
    <property type="match status" value="1"/>
</dbReference>
<dbReference type="Pfam" id="PF04542">
    <property type="entry name" value="Sigma70_r2"/>
    <property type="match status" value="1"/>
</dbReference>
<comment type="caution">
    <text evidence="8">The sequence shown here is derived from an EMBL/GenBank/DDBJ whole genome shotgun (WGS) entry which is preliminary data.</text>
</comment>
<dbReference type="Pfam" id="PF08281">
    <property type="entry name" value="Sigma70_r4_2"/>
    <property type="match status" value="1"/>
</dbReference>
<keyword evidence="4" id="KW-0238">DNA-binding</keyword>
<dbReference type="GO" id="GO:0000428">
    <property type="term" value="C:DNA-directed RNA polymerase complex"/>
    <property type="evidence" value="ECO:0007669"/>
    <property type="project" value="UniProtKB-KW"/>
</dbReference>
<dbReference type="SUPFAM" id="SSF88946">
    <property type="entry name" value="Sigma2 domain of RNA polymerase sigma factors"/>
    <property type="match status" value="1"/>
</dbReference>
<evidence type="ECO:0000256" key="1">
    <source>
        <dbReference type="ARBA" id="ARBA00010641"/>
    </source>
</evidence>
<name>A0A916YBZ4_9SPHN</name>
<organism evidence="8 9">
    <name type="scientific">Croceicoccus pelagius</name>
    <dbReference type="NCBI Taxonomy" id="1703341"/>
    <lineage>
        <taxon>Bacteria</taxon>
        <taxon>Pseudomonadati</taxon>
        <taxon>Pseudomonadota</taxon>
        <taxon>Alphaproteobacteria</taxon>
        <taxon>Sphingomonadales</taxon>
        <taxon>Erythrobacteraceae</taxon>
        <taxon>Croceicoccus</taxon>
    </lineage>
</organism>
<reference evidence="8 9" key="1">
    <citation type="journal article" date="2014" name="Int. J. Syst. Evol. Microbiol.">
        <title>Complete genome sequence of Corynebacterium casei LMG S-19264T (=DSM 44701T), isolated from a smear-ripened cheese.</title>
        <authorList>
            <consortium name="US DOE Joint Genome Institute (JGI-PGF)"/>
            <person name="Walter F."/>
            <person name="Albersmeier A."/>
            <person name="Kalinowski J."/>
            <person name="Ruckert C."/>
        </authorList>
    </citation>
    <scope>NUCLEOTIDE SEQUENCE [LARGE SCALE GENOMIC DNA]</scope>
    <source>
        <strain evidence="8 9">CGMCC 1.15358</strain>
    </source>
</reference>
<keyword evidence="2" id="KW-0805">Transcription regulation</keyword>
<evidence type="ECO:0000256" key="5">
    <source>
        <dbReference type="ARBA" id="ARBA00023163"/>
    </source>
</evidence>
<feature type="domain" description="RNA polymerase sigma factor 70 region 4 type 2" evidence="7">
    <location>
        <begin position="120"/>
        <end position="172"/>
    </location>
</feature>
<dbReference type="InterPro" id="IPR036388">
    <property type="entry name" value="WH-like_DNA-bd_sf"/>
</dbReference>
<dbReference type="GO" id="GO:0006352">
    <property type="term" value="P:DNA-templated transcription initiation"/>
    <property type="evidence" value="ECO:0007669"/>
    <property type="project" value="InterPro"/>
</dbReference>
<evidence type="ECO:0000313" key="8">
    <source>
        <dbReference type="EMBL" id="GGD37647.1"/>
    </source>
</evidence>
<dbReference type="InterPro" id="IPR013325">
    <property type="entry name" value="RNA_pol_sigma_r2"/>
</dbReference>
<keyword evidence="9" id="KW-1185">Reference proteome</keyword>
<dbReference type="InterPro" id="IPR013249">
    <property type="entry name" value="RNA_pol_sigma70_r4_t2"/>
</dbReference>
<dbReference type="PANTHER" id="PTHR43133:SF58">
    <property type="entry name" value="ECF RNA POLYMERASE SIGMA FACTOR SIGD"/>
    <property type="match status" value="1"/>
</dbReference>
<evidence type="ECO:0000256" key="2">
    <source>
        <dbReference type="ARBA" id="ARBA00023015"/>
    </source>
</evidence>
<feature type="domain" description="RNA polymerase sigma-70 region 2" evidence="6">
    <location>
        <begin position="27"/>
        <end position="94"/>
    </location>
</feature>
<dbReference type="EMBL" id="BMIO01000003">
    <property type="protein sequence ID" value="GGD37647.1"/>
    <property type="molecule type" value="Genomic_DNA"/>
</dbReference>
<comment type="similarity">
    <text evidence="1">Belongs to the sigma-70 factor family. ECF subfamily.</text>
</comment>
<dbReference type="SUPFAM" id="SSF88659">
    <property type="entry name" value="Sigma3 and sigma4 domains of RNA polymerase sigma factors"/>
    <property type="match status" value="1"/>
</dbReference>
<dbReference type="InterPro" id="IPR039425">
    <property type="entry name" value="RNA_pol_sigma-70-like"/>
</dbReference>
<accession>A0A916YBZ4</accession>
<dbReference type="GO" id="GO:0003677">
    <property type="term" value="F:DNA binding"/>
    <property type="evidence" value="ECO:0007669"/>
    <property type="project" value="UniProtKB-KW"/>
</dbReference>
<keyword evidence="8" id="KW-0240">DNA-directed RNA polymerase</keyword>
<keyword evidence="5" id="KW-0804">Transcription</keyword>